<dbReference type="EMBL" id="JANBUJ010000692">
    <property type="protein sequence ID" value="KAJ2770627.1"/>
    <property type="molecule type" value="Genomic_DNA"/>
</dbReference>
<sequence>MARACSLAVRAVAACAVLAYLGLGKRVAVSWDIGYVADTRAGHTLRRAIGANGMLPIPPVAATVGDTLELTVHNSLDTTTTIHAHGLFQRNATYMDGPAMATQCGIPPGASFTYVYELDNAGTFWLHGHDHHQNSDGLRAPMIVHDKPGTEPFAYDQDILLPVEDWFHDEFADRIKQTIDPNATFPPPHGYASGLINGTDGDSTRPLRFEPGRTYRLRLINMSALMWFQFSLPGHKLEVIEIDGEYTAPLSVDGIDIGPAQRYSVLVSAYPTVAANFVYNVTMHANFIPPTAGLTPRTYIGQVVYREGAPRAATIAPAHGSPDFQWLHDIELQPLDGQPALVPDRRISLEVGNLVYSTGQHLDHINNITYTAPKVPTLLTALSMGAAAADPRVYGPQTNAVVLAHNEVVELTVNNPGDLPHPLHLHGHTFQIIEVGPAMTQLKIPEEYQSTTVRCAGPFPPRRDTAVVPEYSYIKIRFRADNPGVWFFHCHMDIHFAMGMAMVFVEAPDILQQTLRVPQEMLDFCRARDIPIAGNAIGKSGLDFSGAPAVPTVVEPQPLKHPN</sequence>
<organism evidence="1 2">
    <name type="scientific">Coemansia nantahalensis</name>
    <dbReference type="NCBI Taxonomy" id="2789366"/>
    <lineage>
        <taxon>Eukaryota</taxon>
        <taxon>Fungi</taxon>
        <taxon>Fungi incertae sedis</taxon>
        <taxon>Zoopagomycota</taxon>
        <taxon>Kickxellomycotina</taxon>
        <taxon>Kickxellomycetes</taxon>
        <taxon>Kickxellales</taxon>
        <taxon>Kickxellaceae</taxon>
        <taxon>Coemansia</taxon>
    </lineage>
</organism>
<proteinExistence type="predicted"/>
<protein>
    <submittedName>
        <fullName evidence="1">Ferroxidase fet3</fullName>
    </submittedName>
</protein>
<dbReference type="Proteomes" id="UP001140234">
    <property type="component" value="Unassembled WGS sequence"/>
</dbReference>
<name>A0ACC1JZX3_9FUNG</name>
<comment type="caution">
    <text evidence="1">The sequence shown here is derived from an EMBL/GenBank/DDBJ whole genome shotgun (WGS) entry which is preliminary data.</text>
</comment>
<evidence type="ECO:0000313" key="1">
    <source>
        <dbReference type="EMBL" id="KAJ2770627.1"/>
    </source>
</evidence>
<evidence type="ECO:0000313" key="2">
    <source>
        <dbReference type="Proteomes" id="UP001140234"/>
    </source>
</evidence>
<reference evidence="1" key="1">
    <citation type="submission" date="2022-07" db="EMBL/GenBank/DDBJ databases">
        <title>Phylogenomic reconstructions and comparative analyses of Kickxellomycotina fungi.</title>
        <authorList>
            <person name="Reynolds N.K."/>
            <person name="Stajich J.E."/>
            <person name="Barry K."/>
            <person name="Grigoriev I.V."/>
            <person name="Crous P."/>
            <person name="Smith M.E."/>
        </authorList>
    </citation>
    <scope>NUCLEOTIDE SEQUENCE</scope>
    <source>
        <strain evidence="1">CBS 109366</strain>
    </source>
</reference>
<accession>A0ACC1JZX3</accession>
<keyword evidence="2" id="KW-1185">Reference proteome</keyword>
<gene>
    <name evidence="1" type="primary">FET3_4</name>
    <name evidence="1" type="ORF">IWQ57_002576</name>
</gene>